<feature type="non-terminal residue" evidence="1">
    <location>
        <position position="108"/>
    </location>
</feature>
<dbReference type="InterPro" id="IPR029063">
    <property type="entry name" value="SAM-dependent_MTases_sf"/>
</dbReference>
<evidence type="ECO:0000313" key="1">
    <source>
        <dbReference type="EMBL" id="KKL82845.1"/>
    </source>
</evidence>
<dbReference type="AlphaFoldDB" id="A0A0F9HM97"/>
<sequence>MSFGNSCISEQLYDYIVENLPEGKTILELGSGWGTGELCKRWDVISIEHDLKYTTRTRPENHRYIHAPLTDHKPLRNHEGAMKWYDRDIVGPALEGLDYDLLLVDGPP</sequence>
<proteinExistence type="predicted"/>
<name>A0A0F9HM97_9ZZZZ</name>
<dbReference type="SUPFAM" id="SSF53335">
    <property type="entry name" value="S-adenosyl-L-methionine-dependent methyltransferases"/>
    <property type="match status" value="1"/>
</dbReference>
<evidence type="ECO:0008006" key="2">
    <source>
        <dbReference type="Google" id="ProtNLM"/>
    </source>
</evidence>
<gene>
    <name evidence="1" type="ORF">LCGC14_1980730</name>
</gene>
<reference evidence="1" key="1">
    <citation type="journal article" date="2015" name="Nature">
        <title>Complex archaea that bridge the gap between prokaryotes and eukaryotes.</title>
        <authorList>
            <person name="Spang A."/>
            <person name="Saw J.H."/>
            <person name="Jorgensen S.L."/>
            <person name="Zaremba-Niedzwiedzka K."/>
            <person name="Martijn J."/>
            <person name="Lind A.E."/>
            <person name="van Eijk R."/>
            <person name="Schleper C."/>
            <person name="Guy L."/>
            <person name="Ettema T.J."/>
        </authorList>
    </citation>
    <scope>NUCLEOTIDE SEQUENCE</scope>
</reference>
<comment type="caution">
    <text evidence="1">The sequence shown here is derived from an EMBL/GenBank/DDBJ whole genome shotgun (WGS) entry which is preliminary data.</text>
</comment>
<organism evidence="1">
    <name type="scientific">marine sediment metagenome</name>
    <dbReference type="NCBI Taxonomy" id="412755"/>
    <lineage>
        <taxon>unclassified sequences</taxon>
        <taxon>metagenomes</taxon>
        <taxon>ecological metagenomes</taxon>
    </lineage>
</organism>
<accession>A0A0F9HM97</accession>
<dbReference type="Gene3D" id="3.40.50.150">
    <property type="entry name" value="Vaccinia Virus protein VP39"/>
    <property type="match status" value="1"/>
</dbReference>
<dbReference type="EMBL" id="LAZR01022158">
    <property type="protein sequence ID" value="KKL82845.1"/>
    <property type="molecule type" value="Genomic_DNA"/>
</dbReference>
<protein>
    <recommendedName>
        <fullName evidence="2">Class I SAM-dependent methyltransferase</fullName>
    </recommendedName>
</protein>